<dbReference type="EMBL" id="JAFHKP010000027">
    <property type="protein sequence ID" value="KAG5475843.1"/>
    <property type="molecule type" value="Genomic_DNA"/>
</dbReference>
<dbReference type="GO" id="GO:0016020">
    <property type="term" value="C:membrane"/>
    <property type="evidence" value="ECO:0007669"/>
    <property type="project" value="TreeGrafter"/>
</dbReference>
<evidence type="ECO:0000256" key="1">
    <source>
        <dbReference type="SAM" id="Phobius"/>
    </source>
</evidence>
<organism evidence="2 3">
    <name type="scientific">Leishmania enriettii</name>
    <dbReference type="NCBI Taxonomy" id="5663"/>
    <lineage>
        <taxon>Eukaryota</taxon>
        <taxon>Discoba</taxon>
        <taxon>Euglenozoa</taxon>
        <taxon>Kinetoplastea</taxon>
        <taxon>Metakinetoplastina</taxon>
        <taxon>Trypanosomatida</taxon>
        <taxon>Trypanosomatidae</taxon>
        <taxon>Leishmaniinae</taxon>
        <taxon>Leishmania</taxon>
    </lineage>
</organism>
<feature type="transmembrane region" description="Helical" evidence="1">
    <location>
        <begin position="6"/>
        <end position="30"/>
    </location>
</feature>
<dbReference type="KEGG" id="lenr:94170798"/>
<evidence type="ECO:0008006" key="4">
    <source>
        <dbReference type="Google" id="ProtNLM"/>
    </source>
</evidence>
<dbReference type="GeneID" id="94170798"/>
<keyword evidence="1" id="KW-1133">Transmembrane helix</keyword>
<dbReference type="AlphaFoldDB" id="A0A836HFJ3"/>
<keyword evidence="3" id="KW-1185">Reference proteome</keyword>
<gene>
    <name evidence="2" type="ORF">CUR178_03556</name>
</gene>
<evidence type="ECO:0000313" key="2">
    <source>
        <dbReference type="EMBL" id="KAG5475843.1"/>
    </source>
</evidence>
<keyword evidence="1" id="KW-0812">Transmembrane</keyword>
<proteinExistence type="predicted"/>
<feature type="transmembrane region" description="Helical" evidence="1">
    <location>
        <begin position="80"/>
        <end position="101"/>
    </location>
</feature>
<accession>A0A836HFJ3</accession>
<reference evidence="2 3" key="1">
    <citation type="submission" date="2021-02" db="EMBL/GenBank/DDBJ databases">
        <title>Leishmania (Mundinia) enrietti genome sequencing and assembly.</title>
        <authorList>
            <person name="Almutairi H."/>
            <person name="Gatherer D."/>
        </authorList>
    </citation>
    <scope>NUCLEOTIDE SEQUENCE [LARGE SCALE GENOMIC DNA]</scope>
    <source>
        <strain evidence="2">CUR178</strain>
    </source>
</reference>
<dbReference type="InterPro" id="IPR010721">
    <property type="entry name" value="UstE-like"/>
</dbReference>
<keyword evidence="1" id="KW-0472">Membrane</keyword>
<dbReference type="Gene3D" id="1.20.120.1630">
    <property type="match status" value="1"/>
</dbReference>
<evidence type="ECO:0000313" key="3">
    <source>
        <dbReference type="Proteomes" id="UP000674179"/>
    </source>
</evidence>
<sequence length="311" mass="35208">MQSLYSAVTAVTTTSVTLTGTLTAVMALVLFSISQFNKNYSWVDRMWSIIPVVHTWIQVYYTHKEARGAAIGRAAKQSSFPLSCATLFGLVITVWGCRLTFNFYRRGGYARGGEDYRWAYVRSWRVFSGSPIIWTLFNFFVISIFQTCVLWAITLPVMQFPARPATAKEVTLAVMLMALIAVETICDEQQWRFQCAKARKPRQTPYCHGFCVTGCFGYSRHLNVFCETSLWVMLAVAARSCGAASMAWWQWSGCALLELFVLLSTATVTERLSSQKYPGYAVYQSITPMFFPSLYSTSEEVLFALELQKMK</sequence>
<dbReference type="PANTHER" id="PTHR32251:SF23">
    <property type="entry name" value="3-OXO-5-ALPHA-STEROID 4-DEHYDROGENASE (DUF1295)"/>
    <property type="match status" value="1"/>
</dbReference>
<name>A0A836HFJ3_LEIEN</name>
<feature type="transmembrane region" description="Helical" evidence="1">
    <location>
        <begin position="132"/>
        <end position="153"/>
    </location>
</feature>
<dbReference type="Proteomes" id="UP000674179">
    <property type="component" value="Chromosome 27"/>
</dbReference>
<dbReference type="RefSeq" id="XP_067691854.1">
    <property type="nucleotide sequence ID" value="XM_067835288.1"/>
</dbReference>
<comment type="caution">
    <text evidence="2">The sequence shown here is derived from an EMBL/GenBank/DDBJ whole genome shotgun (WGS) entry which is preliminary data.</text>
</comment>
<protein>
    <recommendedName>
        <fullName evidence="4">Steroid 5-alpha reductase C-terminal domain-containing protein</fullName>
    </recommendedName>
</protein>
<dbReference type="PANTHER" id="PTHR32251">
    <property type="entry name" value="3-OXO-5-ALPHA-STEROID 4-DEHYDROGENASE"/>
    <property type="match status" value="1"/>
</dbReference>
<dbReference type="OrthoDB" id="201504at2759"/>
<dbReference type="Pfam" id="PF06966">
    <property type="entry name" value="DUF1295"/>
    <property type="match status" value="1"/>
</dbReference>